<feature type="compositionally biased region" description="Basic and acidic residues" evidence="1">
    <location>
        <begin position="1"/>
        <end position="21"/>
    </location>
</feature>
<dbReference type="Pfam" id="PF14389">
    <property type="entry name" value="Lzipper-MIP1"/>
    <property type="match status" value="1"/>
</dbReference>
<feature type="domain" description="Ternary complex factor MIP1 leucine-zipper" evidence="2">
    <location>
        <begin position="387"/>
        <end position="456"/>
    </location>
</feature>
<feature type="region of interest" description="Disordered" evidence="1">
    <location>
        <begin position="1"/>
        <end position="26"/>
    </location>
</feature>
<sequence length="489" mass="55029">MNRVDRPRSKPDPLARPDSEHNQGFTSPSYLSIFVSNQAPSCHAEPGPRSSRAAHSQRMIDRLQLSHRASSVEPVRTIRREFQLVRISSGNSDACGKSLALLWDPVLGTTFSKIAMSWLSAQQVQISLKMSMLEIHCYQKLSMMLTMHNVRICSVVSSTVFTLRICAILKEIVYAVNNLGNPLMETTAIRLAEDGIQQDEEFFIPEYSRRGDKDPKNDYNSRDRQTALVSGDNRQFRAMAAALLYGVSEEVMHGPVRAYVCGFCRAFHPHLASKGDKWQELNVTGNIVDLKLRRPAWKCKSQVLWRRESASHESHFCTCCALVIAQQCHSAAEMLDNRQVVFFPFVIAGVKSNLLLAFKSLILYLVSLVDFFFPVAGASMAHGLQWVVSLQEQLHAERDLRAALEVGLSMSSNQFYGSRSMGSKTRAELEEIDLAEADVSILKQKVVELHHQLNQQRQHHYMGPFQIQPTVTNIPKAKFTAVSPIPIFI</sequence>
<dbReference type="AlphaFoldDB" id="A0A5A7QPI2"/>
<dbReference type="PANTHER" id="PTHR46265">
    <property type="entry name" value="RHO GTPASE-ACTIVATING PROTEIN 7"/>
    <property type="match status" value="1"/>
</dbReference>
<evidence type="ECO:0000313" key="4">
    <source>
        <dbReference type="Proteomes" id="UP000325081"/>
    </source>
</evidence>
<evidence type="ECO:0000256" key="1">
    <source>
        <dbReference type="SAM" id="MobiDB-lite"/>
    </source>
</evidence>
<name>A0A5A7QPI2_STRAF</name>
<dbReference type="PANTHER" id="PTHR46265:SF2">
    <property type="entry name" value="RHO GTPASE-ACTIVATING PROTEIN 7"/>
    <property type="match status" value="1"/>
</dbReference>
<dbReference type="EMBL" id="BKCP01007737">
    <property type="protein sequence ID" value="GER47110.1"/>
    <property type="molecule type" value="Genomic_DNA"/>
</dbReference>
<dbReference type="InterPro" id="IPR052799">
    <property type="entry name" value="Rho_GAP_Regulators"/>
</dbReference>
<dbReference type="InterPro" id="IPR025757">
    <property type="entry name" value="MIP1_Leuzipper"/>
</dbReference>
<comment type="caution">
    <text evidence="3">The sequence shown here is derived from an EMBL/GenBank/DDBJ whole genome shotgun (WGS) entry which is preliminary data.</text>
</comment>
<accession>A0A5A7QPI2</accession>
<dbReference type="Proteomes" id="UP000325081">
    <property type="component" value="Unassembled WGS sequence"/>
</dbReference>
<gene>
    <name evidence="3" type="ORF">STAS_24180</name>
</gene>
<reference evidence="4" key="1">
    <citation type="journal article" date="2019" name="Curr. Biol.">
        <title>Genome Sequence of Striga asiatica Provides Insight into the Evolution of Plant Parasitism.</title>
        <authorList>
            <person name="Yoshida S."/>
            <person name="Kim S."/>
            <person name="Wafula E.K."/>
            <person name="Tanskanen J."/>
            <person name="Kim Y.M."/>
            <person name="Honaas L."/>
            <person name="Yang Z."/>
            <person name="Spallek T."/>
            <person name="Conn C.E."/>
            <person name="Ichihashi Y."/>
            <person name="Cheong K."/>
            <person name="Cui S."/>
            <person name="Der J.P."/>
            <person name="Gundlach H."/>
            <person name="Jiao Y."/>
            <person name="Hori C."/>
            <person name="Ishida J.K."/>
            <person name="Kasahara H."/>
            <person name="Kiba T."/>
            <person name="Kim M.S."/>
            <person name="Koo N."/>
            <person name="Laohavisit A."/>
            <person name="Lee Y.H."/>
            <person name="Lumba S."/>
            <person name="McCourt P."/>
            <person name="Mortimer J.C."/>
            <person name="Mutuku J.M."/>
            <person name="Nomura T."/>
            <person name="Sasaki-Sekimoto Y."/>
            <person name="Seto Y."/>
            <person name="Wang Y."/>
            <person name="Wakatake T."/>
            <person name="Sakakibara H."/>
            <person name="Demura T."/>
            <person name="Yamaguchi S."/>
            <person name="Yoneyama K."/>
            <person name="Manabe R.I."/>
            <person name="Nelson D.C."/>
            <person name="Schulman A.H."/>
            <person name="Timko M.P."/>
            <person name="dePamphilis C.W."/>
            <person name="Choi D."/>
            <person name="Shirasu K."/>
        </authorList>
    </citation>
    <scope>NUCLEOTIDE SEQUENCE [LARGE SCALE GENOMIC DNA]</scope>
    <source>
        <strain evidence="4">cv. UVA1</strain>
    </source>
</reference>
<proteinExistence type="predicted"/>
<feature type="region of interest" description="Disordered" evidence="1">
    <location>
        <begin position="39"/>
        <end position="58"/>
    </location>
</feature>
<evidence type="ECO:0000313" key="3">
    <source>
        <dbReference type="EMBL" id="GER47110.1"/>
    </source>
</evidence>
<protein>
    <submittedName>
        <fullName evidence="3">Rho GTPase activation protein (RhoGAP) with PHdomain</fullName>
    </submittedName>
</protein>
<evidence type="ECO:0000259" key="2">
    <source>
        <dbReference type="Pfam" id="PF14389"/>
    </source>
</evidence>
<keyword evidence="4" id="KW-1185">Reference proteome</keyword>
<organism evidence="3 4">
    <name type="scientific">Striga asiatica</name>
    <name type="common">Asiatic witchweed</name>
    <name type="synonym">Buchnera asiatica</name>
    <dbReference type="NCBI Taxonomy" id="4170"/>
    <lineage>
        <taxon>Eukaryota</taxon>
        <taxon>Viridiplantae</taxon>
        <taxon>Streptophyta</taxon>
        <taxon>Embryophyta</taxon>
        <taxon>Tracheophyta</taxon>
        <taxon>Spermatophyta</taxon>
        <taxon>Magnoliopsida</taxon>
        <taxon>eudicotyledons</taxon>
        <taxon>Gunneridae</taxon>
        <taxon>Pentapetalae</taxon>
        <taxon>asterids</taxon>
        <taxon>lamiids</taxon>
        <taxon>Lamiales</taxon>
        <taxon>Orobanchaceae</taxon>
        <taxon>Buchnereae</taxon>
        <taxon>Striga</taxon>
    </lineage>
</organism>